<dbReference type="AlphaFoldDB" id="A0A077R5Y9"/>
<feature type="region of interest" description="Disordered" evidence="1">
    <location>
        <begin position="167"/>
        <end position="206"/>
    </location>
</feature>
<sequence length="237" mass="26404">MNTPTSKISHDAILISEQLLDLLLHSIPSAQFRSGLKGEIEEMEDELRPDYSESERTSTVCGNVTGNRDEVRVSGRGKRRGLIAKVGSFLGQLTTSTVKVEDTALWLDFVDLDEQEAVMNTEIEKEELGKKQADSCKTVSNQDGDDEMEVEYMIVAEKLTTAIEPITTATETRKHSRPRQKISSKPHSHSHTRNRAIKHSLPSTPPQIFCREKLNLDASPAMMAARGKKRKGVAGFR</sequence>
<organism evidence="2">
    <name type="scientific">Melanopsichium pennsylvanicum 4</name>
    <dbReference type="NCBI Taxonomy" id="1398559"/>
    <lineage>
        <taxon>Eukaryota</taxon>
        <taxon>Fungi</taxon>
        <taxon>Dikarya</taxon>
        <taxon>Basidiomycota</taxon>
        <taxon>Ustilaginomycotina</taxon>
        <taxon>Ustilaginomycetes</taxon>
        <taxon>Ustilaginales</taxon>
        <taxon>Ustilaginaceae</taxon>
        <taxon>Melanopsichium</taxon>
    </lineage>
</organism>
<reference evidence="2" key="1">
    <citation type="journal article" date="2014" name="Genome Biol. Evol.">
        <title>Gene Loss Rather Than Gene Gain Is Associated with a Host Jump from Monocots to Dicots in the Smut Fungus Melanopsichium pennsylvanicum.</title>
        <authorList>
            <person name="Sharma R."/>
            <person name="Mishra B."/>
            <person name="Runge F."/>
            <person name="Thines M."/>
        </authorList>
    </citation>
    <scope>NUCLEOTIDE SEQUENCE</scope>
    <source>
        <strain evidence="2">4</strain>
    </source>
</reference>
<accession>A0A077R5Y9</accession>
<name>A0A077R5Y9_9BASI</name>
<protein>
    <submittedName>
        <fullName evidence="2">Uncharacterized protein</fullName>
    </submittedName>
</protein>
<evidence type="ECO:0000256" key="1">
    <source>
        <dbReference type="SAM" id="MobiDB-lite"/>
    </source>
</evidence>
<proteinExistence type="predicted"/>
<dbReference type="EMBL" id="HG529542">
    <property type="protein sequence ID" value="CDI52464.1"/>
    <property type="molecule type" value="Genomic_DNA"/>
</dbReference>
<feature type="compositionally biased region" description="Basic residues" evidence="1">
    <location>
        <begin position="174"/>
        <end position="198"/>
    </location>
</feature>
<evidence type="ECO:0000313" key="2">
    <source>
        <dbReference type="EMBL" id="CDI52464.1"/>
    </source>
</evidence>